<dbReference type="Pfam" id="PF14529">
    <property type="entry name" value="Exo_endo_phos_2"/>
    <property type="match status" value="1"/>
</dbReference>
<dbReference type="GO" id="GO:0003964">
    <property type="term" value="F:RNA-directed DNA polymerase activity"/>
    <property type="evidence" value="ECO:0007669"/>
    <property type="project" value="UniProtKB-KW"/>
</dbReference>
<dbReference type="GO" id="GO:0061343">
    <property type="term" value="P:cell adhesion involved in heart morphogenesis"/>
    <property type="evidence" value="ECO:0007669"/>
    <property type="project" value="TreeGrafter"/>
</dbReference>
<evidence type="ECO:0000313" key="3">
    <source>
        <dbReference type="Proteomes" id="UP000499080"/>
    </source>
</evidence>
<dbReference type="AlphaFoldDB" id="A0A4Y2QUZ1"/>
<reference evidence="2 3" key="1">
    <citation type="journal article" date="2019" name="Sci. Rep.">
        <title>Orb-weaving spider Araneus ventricosus genome elucidates the spidroin gene catalogue.</title>
        <authorList>
            <person name="Kono N."/>
            <person name="Nakamura H."/>
            <person name="Ohtoshi R."/>
            <person name="Moran D.A.P."/>
            <person name="Shinohara A."/>
            <person name="Yoshida Y."/>
            <person name="Fujiwara M."/>
            <person name="Mori M."/>
            <person name="Tomita M."/>
            <person name="Arakawa K."/>
        </authorList>
    </citation>
    <scope>NUCLEOTIDE SEQUENCE [LARGE SCALE GENOMIC DNA]</scope>
</reference>
<sequence>MTDIIAIQETHLNPGDKLNIPCYITYRTDRLTHRGGGTAILIKSSLDHHPTPIASSSFENTTITINLPNSQPITVSSIYRPPHGNICTTELDGVFKANNKVIAIGDFNAKHRAWSAGHRNKNGDIIHNYICNNNLTILAPPEPTHFPHHFNNPSTLDFGILKNFSSGDATSLNELNSDHNPVSFDIDINVNIPVISKILKTTNWSKFIEYLKDNIPGNPTMHAPSDIEDAISKFTSTVLIAINQASKSKTINGVHRKLPPNITNKITQRNQLNNRWKTTYDPIYKRNANRLTNEIKRDIEKYNQDTWTDWLISLNPEDLSIYDATRKFTKKYIQVPPILDTDGLKYTPLGKANAFKYSLENSFQTNPETYNNNHISAVNKKVRNYLAQKKNDNSIKLTSPQEIISITKNINAKKATGPDGIPNKALKMLPMNAITYITKIFNRCLQLHYFPPSWKIAHVLMFPKPGQNPKLPGNYRPISLLTVGRKNI</sequence>
<dbReference type="InterPro" id="IPR036691">
    <property type="entry name" value="Endo/exonu/phosph_ase_sf"/>
</dbReference>
<gene>
    <name evidence="2" type="primary">X-elementORF2_971</name>
    <name evidence="2" type="ORF">AVEN_121722_1</name>
</gene>
<name>A0A4Y2QUZ1_ARAVE</name>
<keyword evidence="2" id="KW-0695">RNA-directed DNA polymerase</keyword>
<dbReference type="EMBL" id="BGPR01014867">
    <property type="protein sequence ID" value="GBN67056.1"/>
    <property type="molecule type" value="Genomic_DNA"/>
</dbReference>
<dbReference type="InterPro" id="IPR005135">
    <property type="entry name" value="Endo/exonuclease/phosphatase"/>
</dbReference>
<keyword evidence="2" id="KW-0548">Nucleotidyltransferase</keyword>
<keyword evidence="3" id="KW-1185">Reference proteome</keyword>
<accession>A0A4Y2QUZ1</accession>
<dbReference type="PANTHER" id="PTHR33395:SF22">
    <property type="entry name" value="REVERSE TRANSCRIPTASE DOMAIN-CONTAINING PROTEIN"/>
    <property type="match status" value="1"/>
</dbReference>
<evidence type="ECO:0000313" key="2">
    <source>
        <dbReference type="EMBL" id="GBN67056.1"/>
    </source>
</evidence>
<dbReference type="GO" id="GO:0007508">
    <property type="term" value="P:larval heart development"/>
    <property type="evidence" value="ECO:0007669"/>
    <property type="project" value="TreeGrafter"/>
</dbReference>
<protein>
    <submittedName>
        <fullName evidence="2">Putative RNA-directed DNA polymerase from transposon X-element</fullName>
    </submittedName>
</protein>
<dbReference type="OrthoDB" id="6155261at2759"/>
<comment type="caution">
    <text evidence="2">The sequence shown here is derived from an EMBL/GenBank/DDBJ whole genome shotgun (WGS) entry which is preliminary data.</text>
</comment>
<feature type="domain" description="Endonuclease/exonuclease/phosphatase" evidence="1">
    <location>
        <begin position="73"/>
        <end position="182"/>
    </location>
</feature>
<proteinExistence type="predicted"/>
<evidence type="ECO:0000259" key="1">
    <source>
        <dbReference type="Pfam" id="PF14529"/>
    </source>
</evidence>
<dbReference type="PANTHER" id="PTHR33395">
    <property type="entry name" value="TRANSCRIPTASE, PUTATIVE-RELATED-RELATED"/>
    <property type="match status" value="1"/>
</dbReference>
<dbReference type="GO" id="GO:0031012">
    <property type="term" value="C:extracellular matrix"/>
    <property type="evidence" value="ECO:0007669"/>
    <property type="project" value="TreeGrafter"/>
</dbReference>
<dbReference type="Proteomes" id="UP000499080">
    <property type="component" value="Unassembled WGS sequence"/>
</dbReference>
<keyword evidence="2" id="KW-0808">Transferase</keyword>
<dbReference type="Gene3D" id="3.60.10.10">
    <property type="entry name" value="Endonuclease/exonuclease/phosphatase"/>
    <property type="match status" value="1"/>
</dbReference>
<dbReference type="SUPFAM" id="SSF56219">
    <property type="entry name" value="DNase I-like"/>
    <property type="match status" value="1"/>
</dbReference>
<organism evidence="2 3">
    <name type="scientific">Araneus ventricosus</name>
    <name type="common">Orbweaver spider</name>
    <name type="synonym">Epeira ventricosa</name>
    <dbReference type="NCBI Taxonomy" id="182803"/>
    <lineage>
        <taxon>Eukaryota</taxon>
        <taxon>Metazoa</taxon>
        <taxon>Ecdysozoa</taxon>
        <taxon>Arthropoda</taxon>
        <taxon>Chelicerata</taxon>
        <taxon>Arachnida</taxon>
        <taxon>Araneae</taxon>
        <taxon>Araneomorphae</taxon>
        <taxon>Entelegynae</taxon>
        <taxon>Araneoidea</taxon>
        <taxon>Araneidae</taxon>
        <taxon>Araneus</taxon>
    </lineage>
</organism>